<feature type="transmembrane region" description="Helical" evidence="2">
    <location>
        <begin position="224"/>
        <end position="242"/>
    </location>
</feature>
<dbReference type="GO" id="GO:0016020">
    <property type="term" value="C:membrane"/>
    <property type="evidence" value="ECO:0007669"/>
    <property type="project" value="InterPro"/>
</dbReference>
<feature type="region of interest" description="Disordered" evidence="1">
    <location>
        <begin position="316"/>
        <end position="393"/>
    </location>
</feature>
<sequence>MPFSGSVSPLCLAQQDGRSTMFLFRRFRRRTQPTPADAMTHGETAELGIQGDGTTSPAGDADVREAGAVHQSAKTRSNNITASLKTHDARAPHQPHEDGNGGSMRDAANLNAMAVDNSPPDDGTPDSDPTDSADARTKTACEPASADTSALCPVLLSPEEVAFLFGGTEAATQRSPEYRDFLLRLHGLLRNAIPSSLRGYMLLAFSLGILPVLGNQMQRATFPLWFNVLLWLTGIFASAWLLHKGNGECVKRLARDIHAHRVPSFDTLRGCVHAVAACAIAMPSPALTLFGCVLLLPPVSRSLAITLLNRVREADLGDGEAEGEAQNDGPATGEDEPIEGSMSAPDEEAGGHGQGTLGQRDRSQRDRSQHDRTEGASPPPHPEASDKASVPVP</sequence>
<dbReference type="InterPro" id="IPR007313">
    <property type="entry name" value="FxsA"/>
</dbReference>
<organism evidence="3 4">
    <name type="scientific">Nitratidesulfovibrio vulgaris (strain ATCC 29579 / DSM 644 / CCUG 34227 / NCIMB 8303 / VKM B-1760 / Hildenborough)</name>
    <name type="common">Desulfovibrio vulgaris</name>
    <dbReference type="NCBI Taxonomy" id="882"/>
    <lineage>
        <taxon>Bacteria</taxon>
        <taxon>Pseudomonadati</taxon>
        <taxon>Thermodesulfobacteriota</taxon>
        <taxon>Desulfovibrionia</taxon>
        <taxon>Desulfovibrionales</taxon>
        <taxon>Desulfovibrionaceae</taxon>
        <taxon>Nitratidesulfovibrio</taxon>
    </lineage>
</organism>
<feature type="region of interest" description="Disordered" evidence="1">
    <location>
        <begin position="32"/>
        <end position="142"/>
    </location>
</feature>
<evidence type="ECO:0000313" key="3">
    <source>
        <dbReference type="EMBL" id="AAS96609.1"/>
    </source>
</evidence>
<evidence type="ECO:0000256" key="2">
    <source>
        <dbReference type="SAM" id="Phobius"/>
    </source>
</evidence>
<dbReference type="AlphaFoldDB" id="Q72A61"/>
<feature type="compositionally biased region" description="Basic and acidic residues" evidence="1">
    <location>
        <begin position="359"/>
        <end position="374"/>
    </location>
</feature>
<dbReference type="HOGENOM" id="CLU_741309_0_0_7"/>
<evidence type="ECO:0008006" key="5">
    <source>
        <dbReference type="Google" id="ProtNLM"/>
    </source>
</evidence>
<feature type="compositionally biased region" description="Basic and acidic residues" evidence="1">
    <location>
        <begin position="85"/>
        <end position="99"/>
    </location>
</feature>
<protein>
    <recommendedName>
        <fullName evidence="5">FxsA cytoplasmic membrane protein</fullName>
    </recommendedName>
</protein>
<keyword evidence="2" id="KW-0472">Membrane</keyword>
<keyword evidence="2" id="KW-0812">Transmembrane</keyword>
<dbReference type="Proteomes" id="UP000002194">
    <property type="component" value="Chromosome"/>
</dbReference>
<keyword evidence="2" id="KW-1133">Transmembrane helix</keyword>
<keyword evidence="4" id="KW-1185">Reference proteome</keyword>
<reference evidence="3 4" key="1">
    <citation type="journal article" date="2004" name="Nat. Biotechnol.">
        <title>The genome sequence of the anaerobic, sulfate-reducing bacterium Desulfovibrio vulgaris Hildenborough.</title>
        <authorList>
            <person name="Heidelberg J.F."/>
            <person name="Seshadri R."/>
            <person name="Haveman S.A."/>
            <person name="Hemme C.L."/>
            <person name="Paulsen I.T."/>
            <person name="Kolonay J.F."/>
            <person name="Eisen J.A."/>
            <person name="Ward N."/>
            <person name="Methe B."/>
            <person name="Brinkac L.M."/>
            <person name="Daugherty S.C."/>
            <person name="Deboy R.T."/>
            <person name="Dodson R.J."/>
            <person name="Durkin A.S."/>
            <person name="Madupu R."/>
            <person name="Nelson W.C."/>
            <person name="Sullivan S.A."/>
            <person name="Fouts D."/>
            <person name="Haft D.H."/>
            <person name="Selengut J."/>
            <person name="Peterson J.D."/>
            <person name="Davidsen T.M."/>
            <person name="Zafar N."/>
            <person name="Zhou L."/>
            <person name="Radune D."/>
            <person name="Dimitrov G."/>
            <person name="Hance M."/>
            <person name="Tran K."/>
            <person name="Khouri H."/>
            <person name="Gill J."/>
            <person name="Utterback T.R."/>
            <person name="Feldblyum T.V."/>
            <person name="Wall J.D."/>
            <person name="Voordouw G."/>
            <person name="Fraser C.M."/>
        </authorList>
    </citation>
    <scope>NUCLEOTIDE SEQUENCE [LARGE SCALE GENOMIC DNA]</scope>
    <source>
        <strain evidence="4">ATCC 29579 / DSM 644 / NCIMB 8303 / VKM B-1760 / Hildenborough</strain>
    </source>
</reference>
<feature type="transmembrane region" description="Helical" evidence="2">
    <location>
        <begin position="200"/>
        <end position="218"/>
    </location>
</feature>
<dbReference type="eggNOG" id="COG3030">
    <property type="taxonomic scope" value="Bacteria"/>
</dbReference>
<name>Q72A61_NITV2</name>
<dbReference type="PaxDb" id="882-DVU_2136"/>
<dbReference type="KEGG" id="dvu:DVU_2136"/>
<dbReference type="STRING" id="882.DVU_2136"/>
<dbReference type="EnsemblBacteria" id="AAS96609">
    <property type="protein sequence ID" value="AAS96609"/>
    <property type="gene ID" value="DVU_2136"/>
</dbReference>
<dbReference type="Pfam" id="PF04186">
    <property type="entry name" value="FxsA"/>
    <property type="match status" value="1"/>
</dbReference>
<proteinExistence type="predicted"/>
<gene>
    <name evidence="3" type="ordered locus">DVU_2136</name>
</gene>
<accession>Q72A61</accession>
<feature type="compositionally biased region" description="Polar residues" evidence="1">
    <location>
        <begin position="72"/>
        <end position="84"/>
    </location>
</feature>
<dbReference type="EMBL" id="AE017285">
    <property type="protein sequence ID" value="AAS96609.1"/>
    <property type="molecule type" value="Genomic_DNA"/>
</dbReference>
<evidence type="ECO:0000313" key="4">
    <source>
        <dbReference type="Proteomes" id="UP000002194"/>
    </source>
</evidence>
<feature type="compositionally biased region" description="Acidic residues" evidence="1">
    <location>
        <begin position="316"/>
        <end position="325"/>
    </location>
</feature>
<evidence type="ECO:0000256" key="1">
    <source>
        <dbReference type="SAM" id="MobiDB-lite"/>
    </source>
</evidence>